<dbReference type="PANTHER" id="PTHR43719:SF28">
    <property type="entry name" value="PEROXIDE STRESS-ACTIVATED HISTIDINE KINASE MAK1-RELATED"/>
    <property type="match status" value="1"/>
</dbReference>
<dbReference type="PANTHER" id="PTHR43719">
    <property type="entry name" value="TWO-COMPONENT HISTIDINE KINASE"/>
    <property type="match status" value="1"/>
</dbReference>
<dbReference type="PROSITE" id="PS50109">
    <property type="entry name" value="HIS_KIN"/>
    <property type="match status" value="1"/>
</dbReference>
<dbReference type="SMART" id="SM00387">
    <property type="entry name" value="HATPase_c"/>
    <property type="match status" value="1"/>
</dbReference>
<gene>
    <name evidence="4" type="ORF">PPENT_87.1.T0060053</name>
</gene>
<dbReference type="OrthoDB" id="341587at2759"/>
<dbReference type="GO" id="GO:0000155">
    <property type="term" value="F:phosphorelay sensor kinase activity"/>
    <property type="evidence" value="ECO:0007669"/>
    <property type="project" value="InterPro"/>
</dbReference>
<dbReference type="EMBL" id="CAJJDO010000006">
    <property type="protein sequence ID" value="CAD8137362.1"/>
    <property type="molecule type" value="Genomic_DNA"/>
</dbReference>
<dbReference type="InterPro" id="IPR003594">
    <property type="entry name" value="HATPase_dom"/>
</dbReference>
<dbReference type="SMART" id="SM00368">
    <property type="entry name" value="LRR_RI"/>
    <property type="match status" value="4"/>
</dbReference>
<dbReference type="AlphaFoldDB" id="A0A8S1SE84"/>
<dbReference type="Pfam" id="PF02518">
    <property type="entry name" value="HATPase_c"/>
    <property type="match status" value="1"/>
</dbReference>
<dbReference type="Proteomes" id="UP000689195">
    <property type="component" value="Unassembled WGS sequence"/>
</dbReference>
<evidence type="ECO:0000256" key="1">
    <source>
        <dbReference type="ARBA" id="ARBA00022553"/>
    </source>
</evidence>
<dbReference type="InterPro" id="IPR001611">
    <property type="entry name" value="Leu-rich_rpt"/>
</dbReference>
<organism evidence="4 5">
    <name type="scientific">Paramecium pentaurelia</name>
    <dbReference type="NCBI Taxonomy" id="43138"/>
    <lineage>
        <taxon>Eukaryota</taxon>
        <taxon>Sar</taxon>
        <taxon>Alveolata</taxon>
        <taxon>Ciliophora</taxon>
        <taxon>Intramacronucleata</taxon>
        <taxon>Oligohymenophorea</taxon>
        <taxon>Peniculida</taxon>
        <taxon>Parameciidae</taxon>
        <taxon>Paramecium</taxon>
    </lineage>
</organism>
<sequence>MKQTLSLQEILFHLKKSKVPLKKKLYYQLNNQQNYNISIENILLDDYNSIVMIQKNKQFDNQQSSNQINFMIKTVRKVSHDMRNPLNAIINMQMCLKDYIDEELVLKYLKPSLNSCHLLLNLINDILDSAQVENKKLKLVYRKFNLEKLIAKTISIFDSLKDKKDIMITFNYDSKLPILVNSDKFRIRQIIMNLLSNAIKYTRPNGKIYIDCSESSQRKNFIKICIQDTGYGIKPENLQYLFQEYSKIEDNENQNLNPFGIGLGLMISNELAKLLSNTGIQVQSEFGIGSKFFFEIENKQLAPEDISESQLLINHQNGLPSLDVHFFPGLNSQKSPTMSLALPQMESSKKIILKKSQKTINLMTNSVNNQTKFKVKSDEKSIARRSSLSAKQIEALIQKWCDNTNQKPPILIVDDDEINILVLQYLLEQMDISSDSAMNGMTCLQKFVERQREGLPYQLQWMDLNWQQNQFKLILQLFQLLVLVMHLIQIIQKDANNLEFLVTFLNQSSKINQKNYQSNYLKESIMIAKNCHIIADYNILYIMLAKQIFLARVQNKPQQTGKIEFPTLLDLAIEQVALNFDLYSQLPGIPEKIRHQIISKAPKTLPVTITYNSIEDENYWKQACETKWKGTHRTINICKHSYSYKIAYMENFLEEYIKSIKSLESQQEKDELQAILKAVNNWVYSLNISQTQCNIDIGFLCQYLPCLQNLTVIYGVKTTGIDQTRKEILGMKLSQAAELGEAISKHCRNLQSLSLPSNLIDDDLLRLLMTGINLDISIIELNLSHNKIGDQGVIRIAKYLMRSEILLKLDLSNNAIGLVGSKNLAYALLFNKSLEHLNLSLNSFNDIAGANFFSKLSQNKSIQHLNLSANQLGSLTAEMLEVYLSDSSCTLQSLNISNNNFSENNDNKDKNIYEKLKTGLTKNTSLIHFDISHSKFKRINAEKELQDIIVQSRLKQKKIPFVSKEEFEQQQAQNRLKKEKLEKTKTKQVEEVISPQ</sequence>
<accession>A0A8S1SE84</accession>
<dbReference type="InterPro" id="IPR050956">
    <property type="entry name" value="2C_system_His_kinase"/>
</dbReference>
<dbReference type="Pfam" id="PF13516">
    <property type="entry name" value="LRR_6"/>
    <property type="match status" value="1"/>
</dbReference>
<dbReference type="CDD" id="cd00082">
    <property type="entry name" value="HisKA"/>
    <property type="match status" value="1"/>
</dbReference>
<evidence type="ECO:0000313" key="5">
    <source>
        <dbReference type="Proteomes" id="UP000689195"/>
    </source>
</evidence>
<feature type="region of interest" description="Disordered" evidence="2">
    <location>
        <begin position="974"/>
        <end position="996"/>
    </location>
</feature>
<keyword evidence="5" id="KW-1185">Reference proteome</keyword>
<evidence type="ECO:0000259" key="3">
    <source>
        <dbReference type="PROSITE" id="PS50109"/>
    </source>
</evidence>
<comment type="caution">
    <text evidence="4">The sequence shown here is derived from an EMBL/GenBank/DDBJ whole genome shotgun (WGS) entry which is preliminary data.</text>
</comment>
<evidence type="ECO:0000313" key="4">
    <source>
        <dbReference type="EMBL" id="CAD8137362.1"/>
    </source>
</evidence>
<feature type="compositionally biased region" description="Basic and acidic residues" evidence="2">
    <location>
        <begin position="979"/>
        <end position="990"/>
    </location>
</feature>
<dbReference type="InterPro" id="IPR003661">
    <property type="entry name" value="HisK_dim/P_dom"/>
</dbReference>
<reference evidence="4" key="1">
    <citation type="submission" date="2021-01" db="EMBL/GenBank/DDBJ databases">
        <authorList>
            <consortium name="Genoscope - CEA"/>
            <person name="William W."/>
        </authorList>
    </citation>
    <scope>NUCLEOTIDE SEQUENCE</scope>
</reference>
<proteinExistence type="predicted"/>
<protein>
    <recommendedName>
        <fullName evidence="3">Histidine kinase domain-containing protein</fullName>
    </recommendedName>
</protein>
<dbReference type="SMART" id="SM00388">
    <property type="entry name" value="HisKA"/>
    <property type="match status" value="1"/>
</dbReference>
<feature type="domain" description="Histidine kinase" evidence="3">
    <location>
        <begin position="77"/>
        <end position="300"/>
    </location>
</feature>
<name>A0A8S1SE84_9CILI</name>
<dbReference type="InterPro" id="IPR005467">
    <property type="entry name" value="His_kinase_dom"/>
</dbReference>
<keyword evidence="1" id="KW-0597">Phosphoprotein</keyword>
<evidence type="ECO:0000256" key="2">
    <source>
        <dbReference type="SAM" id="MobiDB-lite"/>
    </source>
</evidence>
<dbReference type="Pfam" id="PF00512">
    <property type="entry name" value="HisKA"/>
    <property type="match status" value="1"/>
</dbReference>